<reference evidence="2 3" key="1">
    <citation type="submission" date="2019-03" db="EMBL/GenBank/DDBJ databases">
        <title>Genomic Encyclopedia of Type Strains, Phase IV (KMG-IV): sequencing the most valuable type-strain genomes for metagenomic binning, comparative biology and taxonomic classification.</title>
        <authorList>
            <person name="Goeker M."/>
        </authorList>
    </citation>
    <scope>NUCLEOTIDE SEQUENCE [LARGE SCALE GENOMIC DNA]</scope>
    <source>
        <strain evidence="2 3">DSM 45934</strain>
    </source>
</reference>
<evidence type="ECO:0000313" key="3">
    <source>
        <dbReference type="Proteomes" id="UP000295680"/>
    </source>
</evidence>
<dbReference type="Proteomes" id="UP000295680">
    <property type="component" value="Unassembled WGS sequence"/>
</dbReference>
<dbReference type="EMBL" id="SLWS01000013">
    <property type="protein sequence ID" value="TCO50902.1"/>
    <property type="molecule type" value="Genomic_DNA"/>
</dbReference>
<comment type="caution">
    <text evidence="2">The sequence shown here is derived from an EMBL/GenBank/DDBJ whole genome shotgun (WGS) entry which is preliminary data.</text>
</comment>
<dbReference type="OrthoDB" id="3763081at2"/>
<dbReference type="InterPro" id="IPR016040">
    <property type="entry name" value="NAD(P)-bd_dom"/>
</dbReference>
<evidence type="ECO:0000313" key="2">
    <source>
        <dbReference type="EMBL" id="TCO50902.1"/>
    </source>
</evidence>
<dbReference type="GO" id="GO:0004074">
    <property type="term" value="F:biliverdin reductase [NAD(P)H] activity"/>
    <property type="evidence" value="ECO:0007669"/>
    <property type="project" value="TreeGrafter"/>
</dbReference>
<dbReference type="PANTHER" id="PTHR43355:SF2">
    <property type="entry name" value="FLAVIN REDUCTASE (NADPH)"/>
    <property type="match status" value="1"/>
</dbReference>
<organism evidence="2 3">
    <name type="scientific">Actinocrispum wychmicini</name>
    <dbReference type="NCBI Taxonomy" id="1213861"/>
    <lineage>
        <taxon>Bacteria</taxon>
        <taxon>Bacillati</taxon>
        <taxon>Actinomycetota</taxon>
        <taxon>Actinomycetes</taxon>
        <taxon>Pseudonocardiales</taxon>
        <taxon>Pseudonocardiaceae</taxon>
        <taxon>Actinocrispum</taxon>
    </lineage>
</organism>
<name>A0A4R2J0J8_9PSEU</name>
<keyword evidence="3" id="KW-1185">Reference proteome</keyword>
<dbReference type="AlphaFoldDB" id="A0A4R2J0J8"/>
<dbReference type="GO" id="GO:0042602">
    <property type="term" value="F:riboflavin reductase (NADPH) activity"/>
    <property type="evidence" value="ECO:0007669"/>
    <property type="project" value="TreeGrafter"/>
</dbReference>
<feature type="domain" description="NAD(P)-binding" evidence="1">
    <location>
        <begin position="8"/>
        <end position="210"/>
    </location>
</feature>
<dbReference type="CDD" id="cd05244">
    <property type="entry name" value="BVR-B_like_SDR_a"/>
    <property type="match status" value="1"/>
</dbReference>
<proteinExistence type="predicted"/>
<accession>A0A4R2J0J8</accession>
<sequence>MKITIFAATGGVGHQVLEQAVAAGHDVTAVVRTPSKVTAPVNVVAVDLSAPDPAALESAISGADAVLSGLGARTKADAGIATRGTQAMIDAMKATDVRRLVVISAAPVGTMPAPGVPHPPKYDPGEGFFMRHVLTPTIKRILRGPYTDLATMEQALRDSDLDWTIIRPPQLTDQPLSGEYRTAYGQNLRRGMKISRADVAHLMLHVLQEPRSVRAVMGLAY</sequence>
<protein>
    <submittedName>
        <fullName evidence="2">Putative NADH-flavin reductase</fullName>
    </submittedName>
</protein>
<dbReference type="PANTHER" id="PTHR43355">
    <property type="entry name" value="FLAVIN REDUCTASE (NADPH)"/>
    <property type="match status" value="1"/>
</dbReference>
<dbReference type="InterPro" id="IPR036291">
    <property type="entry name" value="NAD(P)-bd_dom_sf"/>
</dbReference>
<dbReference type="Pfam" id="PF13460">
    <property type="entry name" value="NAD_binding_10"/>
    <property type="match status" value="1"/>
</dbReference>
<gene>
    <name evidence="2" type="ORF">EV192_113285</name>
</gene>
<dbReference type="RefSeq" id="WP_132124836.1">
    <property type="nucleotide sequence ID" value="NZ_SLWS01000013.1"/>
</dbReference>
<dbReference type="InterPro" id="IPR051606">
    <property type="entry name" value="Polyketide_Oxido-like"/>
</dbReference>
<evidence type="ECO:0000259" key="1">
    <source>
        <dbReference type="Pfam" id="PF13460"/>
    </source>
</evidence>
<dbReference type="Gene3D" id="3.40.50.720">
    <property type="entry name" value="NAD(P)-binding Rossmann-like Domain"/>
    <property type="match status" value="1"/>
</dbReference>
<dbReference type="SUPFAM" id="SSF51735">
    <property type="entry name" value="NAD(P)-binding Rossmann-fold domains"/>
    <property type="match status" value="1"/>
</dbReference>